<dbReference type="GO" id="GO:0000981">
    <property type="term" value="F:DNA-binding transcription factor activity, RNA polymerase II-specific"/>
    <property type="evidence" value="ECO:0007669"/>
    <property type="project" value="InterPro"/>
</dbReference>
<dbReference type="AlphaFoldDB" id="A0A137NZ98"/>
<evidence type="ECO:0000313" key="2">
    <source>
        <dbReference type="EMBL" id="KXN68153.1"/>
    </source>
</evidence>
<keyword evidence="3" id="KW-1185">Reference proteome</keyword>
<accession>A0A137NZ98</accession>
<feature type="domain" description="Zn(2)-C6 fungal-type" evidence="1">
    <location>
        <begin position="9"/>
        <end position="39"/>
    </location>
</feature>
<dbReference type="EMBL" id="KQ964591">
    <property type="protein sequence ID" value="KXN68153.1"/>
    <property type="molecule type" value="Genomic_DNA"/>
</dbReference>
<dbReference type="SMART" id="SM00066">
    <property type="entry name" value="GAL4"/>
    <property type="match status" value="1"/>
</dbReference>
<dbReference type="SUPFAM" id="SSF57701">
    <property type="entry name" value="Zn2/Cys6 DNA-binding domain"/>
    <property type="match status" value="1"/>
</dbReference>
<dbReference type="CDD" id="cd00067">
    <property type="entry name" value="GAL4"/>
    <property type="match status" value="1"/>
</dbReference>
<sequence length="186" mass="21056">MKKLESIINCYTCKTKKVKCGRELPTCSYCSKRDITCIYPDRIRLRGVSEAGLTPFTSKIKASSSVQYCKLTSGDGKKNETPACKFIIFQPILQPIDFADESSQPAVTIIQSNNTQKFQTHILLILSTQIIDYDNELIPQIGFFVNKLELGVIGTLLKFSIHMSQEWIIDLLSPSFEENYSILIEM</sequence>
<dbReference type="Pfam" id="PF00172">
    <property type="entry name" value="Zn_clus"/>
    <property type="match status" value="1"/>
</dbReference>
<reference evidence="2 3" key="1">
    <citation type="journal article" date="2015" name="Genome Biol. Evol.">
        <title>Phylogenomic analyses indicate that early fungi evolved digesting cell walls of algal ancestors of land plants.</title>
        <authorList>
            <person name="Chang Y."/>
            <person name="Wang S."/>
            <person name="Sekimoto S."/>
            <person name="Aerts A.L."/>
            <person name="Choi C."/>
            <person name="Clum A."/>
            <person name="LaButti K.M."/>
            <person name="Lindquist E.A."/>
            <person name="Yee Ngan C."/>
            <person name="Ohm R.A."/>
            <person name="Salamov A.A."/>
            <person name="Grigoriev I.V."/>
            <person name="Spatafora J.W."/>
            <person name="Berbee M.L."/>
        </authorList>
    </citation>
    <scope>NUCLEOTIDE SEQUENCE [LARGE SCALE GENOMIC DNA]</scope>
    <source>
        <strain evidence="2 3">NRRL 28638</strain>
    </source>
</reference>
<dbReference type="Proteomes" id="UP000070444">
    <property type="component" value="Unassembled WGS sequence"/>
</dbReference>
<name>A0A137NZ98_CONC2</name>
<dbReference type="Gene3D" id="4.10.240.10">
    <property type="entry name" value="Zn(2)-C6 fungal-type DNA-binding domain"/>
    <property type="match status" value="1"/>
</dbReference>
<dbReference type="OrthoDB" id="39175at2759"/>
<evidence type="ECO:0000313" key="3">
    <source>
        <dbReference type="Proteomes" id="UP000070444"/>
    </source>
</evidence>
<proteinExistence type="predicted"/>
<evidence type="ECO:0000259" key="1">
    <source>
        <dbReference type="PROSITE" id="PS50048"/>
    </source>
</evidence>
<dbReference type="PROSITE" id="PS50048">
    <property type="entry name" value="ZN2_CY6_FUNGAL_2"/>
    <property type="match status" value="1"/>
</dbReference>
<gene>
    <name evidence="2" type="ORF">CONCODRAFT_9626</name>
</gene>
<dbReference type="GO" id="GO:0008270">
    <property type="term" value="F:zinc ion binding"/>
    <property type="evidence" value="ECO:0007669"/>
    <property type="project" value="InterPro"/>
</dbReference>
<dbReference type="InterPro" id="IPR001138">
    <property type="entry name" value="Zn2Cys6_DnaBD"/>
</dbReference>
<organism evidence="2 3">
    <name type="scientific">Conidiobolus coronatus (strain ATCC 28846 / CBS 209.66 / NRRL 28638)</name>
    <name type="common">Delacroixia coronata</name>
    <dbReference type="NCBI Taxonomy" id="796925"/>
    <lineage>
        <taxon>Eukaryota</taxon>
        <taxon>Fungi</taxon>
        <taxon>Fungi incertae sedis</taxon>
        <taxon>Zoopagomycota</taxon>
        <taxon>Entomophthoromycotina</taxon>
        <taxon>Entomophthoromycetes</taxon>
        <taxon>Entomophthorales</taxon>
        <taxon>Ancylistaceae</taxon>
        <taxon>Conidiobolus</taxon>
    </lineage>
</organism>
<dbReference type="InterPro" id="IPR036864">
    <property type="entry name" value="Zn2-C6_fun-type_DNA-bd_sf"/>
</dbReference>
<protein>
    <recommendedName>
        <fullName evidence="1">Zn(2)-C6 fungal-type domain-containing protein</fullName>
    </recommendedName>
</protein>